<comment type="similarity">
    <text evidence="3">Belongs to the DNA polymerase type-B family.</text>
</comment>
<keyword evidence="12" id="KW-0408">Iron</keyword>
<feature type="region of interest" description="Disordered" evidence="20">
    <location>
        <begin position="276"/>
        <end position="303"/>
    </location>
</feature>
<comment type="cofactor">
    <cofactor evidence="1">
        <name>[4Fe-4S] cluster</name>
        <dbReference type="ChEBI" id="CHEBI:49883"/>
    </cofactor>
</comment>
<feature type="compositionally biased region" description="Polar residues" evidence="20">
    <location>
        <begin position="483"/>
        <end position="492"/>
    </location>
</feature>
<dbReference type="Pfam" id="PF24055">
    <property type="entry name" value="POL3_N"/>
    <property type="match status" value="1"/>
</dbReference>
<evidence type="ECO:0000259" key="24">
    <source>
        <dbReference type="Pfam" id="PF15735"/>
    </source>
</evidence>
<evidence type="ECO:0000256" key="5">
    <source>
        <dbReference type="ARBA" id="ARBA00021589"/>
    </source>
</evidence>
<keyword evidence="28" id="KW-1185">Reference proteome</keyword>
<dbReference type="GO" id="GO:0031981">
    <property type="term" value="C:nuclear lumen"/>
    <property type="evidence" value="ECO:0007669"/>
    <property type="project" value="UniProtKB-ARBA"/>
</dbReference>
<dbReference type="PANTHER" id="PTHR45812">
    <property type="entry name" value="DNA POLYMERASE ZETA CATALYTIC SUBUNIT"/>
    <property type="match status" value="1"/>
</dbReference>
<feature type="domain" description="DNA polymerase zeta catalytic subunit N-terminal" evidence="26">
    <location>
        <begin position="1"/>
        <end position="55"/>
    </location>
</feature>
<dbReference type="GO" id="GO:0000724">
    <property type="term" value="P:double-strand break repair via homologous recombination"/>
    <property type="evidence" value="ECO:0000318"/>
    <property type="project" value="GO_Central"/>
</dbReference>
<evidence type="ECO:0000259" key="23">
    <source>
        <dbReference type="Pfam" id="PF14260"/>
    </source>
</evidence>
<feature type="region of interest" description="Disordered" evidence="20">
    <location>
        <begin position="1355"/>
        <end position="1427"/>
    </location>
</feature>
<feature type="compositionally biased region" description="Polar residues" evidence="20">
    <location>
        <begin position="1355"/>
        <end position="1367"/>
    </location>
</feature>
<feature type="compositionally biased region" description="Basic and acidic residues" evidence="20">
    <location>
        <begin position="1612"/>
        <end position="1627"/>
    </location>
</feature>
<keyword evidence="9" id="KW-0227">DNA damage</keyword>
<dbReference type="Pfam" id="PF15735">
    <property type="entry name" value="DUF4683"/>
    <property type="match status" value="1"/>
</dbReference>
<dbReference type="KEGG" id="ola:101170069"/>
<evidence type="ECO:0000256" key="7">
    <source>
        <dbReference type="ARBA" id="ARBA00022695"/>
    </source>
</evidence>
<feature type="compositionally biased region" description="Polar residues" evidence="20">
    <location>
        <begin position="1081"/>
        <end position="1097"/>
    </location>
</feature>
<feature type="region of interest" description="Disordered" evidence="20">
    <location>
        <begin position="1602"/>
        <end position="1627"/>
    </location>
</feature>
<protein>
    <recommendedName>
        <fullName evidence="5">DNA polymerase zeta catalytic subunit</fullName>
        <ecNumber evidence="4">2.7.7.7</ecNumber>
    </recommendedName>
    <alternativeName>
        <fullName evidence="19">Protein reversionless 3-like</fullName>
    </alternativeName>
</protein>
<keyword evidence="13" id="KW-0411">Iron-sulfur</keyword>
<feature type="compositionally biased region" description="Polar residues" evidence="20">
    <location>
        <begin position="966"/>
        <end position="975"/>
    </location>
</feature>
<feature type="region of interest" description="Disordered" evidence="20">
    <location>
        <begin position="483"/>
        <end position="517"/>
    </location>
</feature>
<feature type="region of interest" description="Disordered" evidence="20">
    <location>
        <begin position="345"/>
        <end position="381"/>
    </location>
</feature>
<dbReference type="InterPro" id="IPR042087">
    <property type="entry name" value="DNA_pol_B_thumb"/>
</dbReference>
<feature type="region of interest" description="Disordered" evidence="20">
    <location>
        <begin position="436"/>
        <end position="467"/>
    </location>
</feature>
<dbReference type="FunFam" id="1.10.287.690:FF:000002">
    <property type="entry name" value="DNA polymerase zeta"/>
    <property type="match status" value="1"/>
</dbReference>
<dbReference type="InterPro" id="IPR012337">
    <property type="entry name" value="RNaseH-like_sf"/>
</dbReference>
<keyword evidence="10" id="KW-0862">Zinc</keyword>
<dbReference type="HOGENOM" id="CLU_000203_1_0_1"/>
<evidence type="ECO:0000256" key="18">
    <source>
        <dbReference type="ARBA" id="ARBA00066163"/>
    </source>
</evidence>
<dbReference type="SUPFAM" id="SSF56672">
    <property type="entry name" value="DNA/RNA polymerases"/>
    <property type="match status" value="1"/>
</dbReference>
<evidence type="ECO:0000256" key="15">
    <source>
        <dbReference type="ARBA" id="ARBA00023242"/>
    </source>
</evidence>
<dbReference type="CDD" id="cd22287">
    <property type="entry name" value="REV3L_RBD"/>
    <property type="match status" value="1"/>
</dbReference>
<dbReference type="GO" id="GO:0051536">
    <property type="term" value="F:iron-sulfur cluster binding"/>
    <property type="evidence" value="ECO:0007669"/>
    <property type="project" value="UniProtKB-KW"/>
</dbReference>
<dbReference type="SUPFAM" id="SSF53098">
    <property type="entry name" value="Ribonuclease H-like"/>
    <property type="match status" value="1"/>
</dbReference>
<dbReference type="Bgee" id="ENSORLG00000015155">
    <property type="expression patterns" value="Expressed in blastula and 14 other cell types or tissues"/>
</dbReference>
<dbReference type="Gene3D" id="1.10.287.690">
    <property type="entry name" value="Helix hairpin bin"/>
    <property type="match status" value="1"/>
</dbReference>
<dbReference type="FunFam" id="3.30.342.10:FF:000002">
    <property type="entry name" value="DNA polymerase zeta catalytic subunit isoform X1"/>
    <property type="match status" value="1"/>
</dbReference>
<feature type="region of interest" description="Disordered" evidence="20">
    <location>
        <begin position="1883"/>
        <end position="2072"/>
    </location>
</feature>
<feature type="compositionally biased region" description="Basic and acidic residues" evidence="20">
    <location>
        <begin position="733"/>
        <end position="746"/>
    </location>
</feature>
<dbReference type="InterPro" id="IPR056435">
    <property type="entry name" value="DPOD/Z_N"/>
</dbReference>
<comment type="subcellular location">
    <subcellularLocation>
        <location evidence="2">Nucleus</location>
    </subcellularLocation>
</comment>
<evidence type="ECO:0000256" key="9">
    <source>
        <dbReference type="ARBA" id="ARBA00022763"/>
    </source>
</evidence>
<evidence type="ECO:0000256" key="20">
    <source>
        <dbReference type="SAM" id="MobiDB-lite"/>
    </source>
</evidence>
<feature type="compositionally biased region" description="Polar residues" evidence="20">
    <location>
        <begin position="1984"/>
        <end position="1994"/>
    </location>
</feature>
<dbReference type="Gene3D" id="3.30.342.10">
    <property type="entry name" value="DNA Polymerase, chain B, domain 1"/>
    <property type="match status" value="1"/>
</dbReference>
<feature type="domain" description="DUF4683" evidence="24">
    <location>
        <begin position="734"/>
        <end position="1170"/>
    </location>
</feature>
<feature type="domain" description="DNA-directed DNA polymerase family B multifunctional" evidence="21">
    <location>
        <begin position="2385"/>
        <end position="2836"/>
    </location>
</feature>
<dbReference type="InterPro" id="IPR006134">
    <property type="entry name" value="DNA-dir_DNA_pol_B_multi_dom"/>
</dbReference>
<evidence type="ECO:0000259" key="22">
    <source>
        <dbReference type="Pfam" id="PF03104"/>
    </source>
</evidence>
<dbReference type="Proteomes" id="UP000001038">
    <property type="component" value="Chromosome 24"/>
</dbReference>
<dbReference type="InterPro" id="IPR032757">
    <property type="entry name" value="DUF4683"/>
</dbReference>
<feature type="domain" description="DNA-directed DNA polymerase family B exonuclease" evidence="22">
    <location>
        <begin position="2130"/>
        <end position="2319"/>
    </location>
</feature>
<reference evidence="27" key="2">
    <citation type="submission" date="2025-08" db="UniProtKB">
        <authorList>
            <consortium name="Ensembl"/>
        </authorList>
    </citation>
    <scope>IDENTIFICATION</scope>
    <source>
        <strain evidence="27">Hd-rR</strain>
    </source>
</reference>
<feature type="region of interest" description="Disordered" evidence="20">
    <location>
        <begin position="1460"/>
        <end position="1523"/>
    </location>
</feature>
<dbReference type="OrthoDB" id="2414538at2759"/>
<feature type="compositionally biased region" description="Acidic residues" evidence="20">
    <location>
        <begin position="500"/>
        <end position="515"/>
    </location>
</feature>
<keyword evidence="7" id="KW-0548">Nucleotidyltransferase</keyword>
<evidence type="ECO:0000256" key="10">
    <source>
        <dbReference type="ARBA" id="ARBA00022833"/>
    </source>
</evidence>
<evidence type="ECO:0000259" key="26">
    <source>
        <dbReference type="Pfam" id="PF24065"/>
    </source>
</evidence>
<feature type="domain" description="C4-type zinc-finger of DNA polymerase delta" evidence="23">
    <location>
        <begin position="2879"/>
        <end position="2946"/>
    </location>
</feature>
<dbReference type="InterPro" id="IPR030559">
    <property type="entry name" value="PolZ_Rev3"/>
</dbReference>
<feature type="region of interest" description="Disordered" evidence="20">
    <location>
        <begin position="1690"/>
        <end position="1750"/>
    </location>
</feature>
<dbReference type="InterPro" id="IPR023211">
    <property type="entry name" value="DNA_pol_palm_dom_sf"/>
</dbReference>
<keyword evidence="14" id="KW-0234">DNA repair</keyword>
<evidence type="ECO:0000259" key="21">
    <source>
        <dbReference type="Pfam" id="PF00136"/>
    </source>
</evidence>
<dbReference type="CDD" id="cd05534">
    <property type="entry name" value="POLBc_zeta"/>
    <property type="match status" value="1"/>
</dbReference>
<proteinExistence type="inferred from homology"/>
<evidence type="ECO:0000256" key="16">
    <source>
        <dbReference type="ARBA" id="ARBA00049244"/>
    </source>
</evidence>
<feature type="compositionally biased region" description="Low complexity" evidence="20">
    <location>
        <begin position="1973"/>
        <end position="1983"/>
    </location>
</feature>
<dbReference type="Ensembl" id="ENSORLT00000018996.2">
    <property type="protein sequence ID" value="ENSORLP00000018995.2"/>
    <property type="gene ID" value="ENSORLG00000015155.2"/>
</dbReference>
<dbReference type="PANTHER" id="PTHR45812:SF1">
    <property type="entry name" value="DNA POLYMERASE ZETA CATALYTIC SUBUNIT"/>
    <property type="match status" value="1"/>
</dbReference>
<name>H2MJZ2_ORYLA</name>
<dbReference type="GO" id="GO:0046872">
    <property type="term" value="F:metal ion binding"/>
    <property type="evidence" value="ECO:0007669"/>
    <property type="project" value="UniProtKB-KW"/>
</dbReference>
<evidence type="ECO:0000313" key="28">
    <source>
        <dbReference type="Proteomes" id="UP000001038"/>
    </source>
</evidence>
<feature type="compositionally biased region" description="Basic residues" evidence="20">
    <location>
        <begin position="1263"/>
        <end position="1272"/>
    </location>
</feature>
<organism evidence="27 28">
    <name type="scientific">Oryzias latipes</name>
    <name type="common">Japanese rice fish</name>
    <name type="synonym">Japanese killifish</name>
    <dbReference type="NCBI Taxonomy" id="8090"/>
    <lineage>
        <taxon>Eukaryota</taxon>
        <taxon>Metazoa</taxon>
        <taxon>Chordata</taxon>
        <taxon>Craniata</taxon>
        <taxon>Vertebrata</taxon>
        <taxon>Euteleostomi</taxon>
        <taxon>Actinopterygii</taxon>
        <taxon>Neopterygii</taxon>
        <taxon>Teleostei</taxon>
        <taxon>Neoteleostei</taxon>
        <taxon>Acanthomorphata</taxon>
        <taxon>Ovalentaria</taxon>
        <taxon>Atherinomorphae</taxon>
        <taxon>Beloniformes</taxon>
        <taxon>Adrianichthyidae</taxon>
        <taxon>Oryziinae</taxon>
        <taxon>Oryzias</taxon>
    </lineage>
</organism>
<dbReference type="PROSITE" id="PS00116">
    <property type="entry name" value="DNA_POLYMERASE_B"/>
    <property type="match status" value="1"/>
</dbReference>
<evidence type="ECO:0000256" key="4">
    <source>
        <dbReference type="ARBA" id="ARBA00012417"/>
    </source>
</evidence>
<dbReference type="SMART" id="SM00486">
    <property type="entry name" value="POLBc"/>
    <property type="match status" value="1"/>
</dbReference>
<feature type="region of interest" description="Disordered" evidence="20">
    <location>
        <begin position="188"/>
        <end position="211"/>
    </location>
</feature>
<dbReference type="Pfam" id="PF00136">
    <property type="entry name" value="DNA_pol_B"/>
    <property type="match status" value="1"/>
</dbReference>
<accession>H2MJZ2</accession>
<dbReference type="CTD" id="5980"/>
<feature type="region of interest" description="Disordered" evidence="20">
    <location>
        <begin position="1185"/>
        <end position="1336"/>
    </location>
</feature>
<dbReference type="Gene3D" id="1.10.132.60">
    <property type="entry name" value="DNA polymerase family B, C-terminal domain"/>
    <property type="match status" value="1"/>
</dbReference>
<evidence type="ECO:0000256" key="11">
    <source>
        <dbReference type="ARBA" id="ARBA00022932"/>
    </source>
</evidence>
<dbReference type="GO" id="GO:0000166">
    <property type="term" value="F:nucleotide binding"/>
    <property type="evidence" value="ECO:0007669"/>
    <property type="project" value="InterPro"/>
</dbReference>
<keyword evidence="15" id="KW-0539">Nucleus</keyword>
<keyword evidence="8" id="KW-0479">Metal-binding</keyword>
<feature type="compositionally biased region" description="Low complexity" evidence="20">
    <location>
        <begin position="1697"/>
        <end position="1736"/>
    </location>
</feature>
<dbReference type="GeneID" id="101170069"/>
<dbReference type="GO" id="GO:0016035">
    <property type="term" value="C:zeta DNA polymerase complex"/>
    <property type="evidence" value="ECO:0000318"/>
    <property type="project" value="GO_Central"/>
</dbReference>
<reference evidence="27 28" key="1">
    <citation type="journal article" date="2007" name="Nature">
        <title>The medaka draft genome and insights into vertebrate genome evolution.</title>
        <authorList>
            <person name="Kasahara M."/>
            <person name="Naruse K."/>
            <person name="Sasaki S."/>
            <person name="Nakatani Y."/>
            <person name="Qu W."/>
            <person name="Ahsan B."/>
            <person name="Yamada T."/>
            <person name="Nagayasu Y."/>
            <person name="Doi K."/>
            <person name="Kasai Y."/>
            <person name="Jindo T."/>
            <person name="Kobayashi D."/>
            <person name="Shimada A."/>
            <person name="Toyoda A."/>
            <person name="Kuroki Y."/>
            <person name="Fujiyama A."/>
            <person name="Sasaki T."/>
            <person name="Shimizu A."/>
            <person name="Asakawa S."/>
            <person name="Shimizu N."/>
            <person name="Hashimoto S."/>
            <person name="Yang J."/>
            <person name="Lee Y."/>
            <person name="Matsushima K."/>
            <person name="Sugano S."/>
            <person name="Sakaizumi M."/>
            <person name="Narita T."/>
            <person name="Ohishi K."/>
            <person name="Haga S."/>
            <person name="Ohta F."/>
            <person name="Nomoto H."/>
            <person name="Nogata K."/>
            <person name="Morishita T."/>
            <person name="Endo T."/>
            <person name="Shin-I T."/>
            <person name="Takeda H."/>
            <person name="Morishita S."/>
            <person name="Kohara Y."/>
        </authorList>
    </citation>
    <scope>NUCLEOTIDE SEQUENCE [LARGE SCALE GENOMIC DNA]</scope>
    <source>
        <strain evidence="27 28">Hd-rR</strain>
    </source>
</reference>
<feature type="domain" description="DNA polymerase delta/zeta catalytic subunit N-terminal" evidence="25">
    <location>
        <begin position="56"/>
        <end position="134"/>
    </location>
</feature>
<feature type="compositionally biased region" description="Basic and acidic residues" evidence="20">
    <location>
        <begin position="1486"/>
        <end position="1496"/>
    </location>
</feature>
<feature type="region of interest" description="Disordered" evidence="20">
    <location>
        <begin position="1077"/>
        <end position="1097"/>
    </location>
</feature>
<dbReference type="InterPro" id="IPR006133">
    <property type="entry name" value="DNA-dir_DNA_pol_B_exonuc"/>
</dbReference>
<feature type="compositionally biased region" description="Polar residues" evidence="20">
    <location>
        <begin position="1316"/>
        <end position="1334"/>
    </location>
</feature>
<dbReference type="InterPro" id="IPR006172">
    <property type="entry name" value="DNA-dir_DNA_pol_B"/>
</dbReference>
<sequence length="2967" mass="330337">MLSVRIVTADYYLASPIKDLDVSYSSFRESDVKRVPVVRIFGATPAGQKTCLHLHGIFPYIYVPYDGCGQPPERHLRQVAFSIDRALNVAMGNPASSVQHVFKVVLVSGMPFYGFHAKEKHFMKIYLYNPQMVKRVCELLQSGAVMNKSYQPHEGHIPYLLQLFIDYNLYGMNLINLAAVKFRRSHNREADPDRAGPSCRPSPWKSPCNSKLNDSTIGGTYVVWEENTLPSSLVLDEVGKQSTCELEVDAVAVDILNRLEIENQVGRNPGLQAIWEDEKQRRRKREQSSQIESPDSQDRGFVASTDSETIFLKRLKEILRENHFDVTQDQSARDEQDHFLADLTLHPEGLTPDGPQCTPANAVEEHRDSQPDSLRPSGKVPDEAVVDEEAILDLLESSQTFLPVSQSSNHSALLDGSRDHAIIDLLAGLEDDGFHRTPISQNSQHRSLSDARSNPYNSDEEEAEPDINREEAELSVMMSQRWDNGPAETSQRPKGKEAEDGLSDDQQDASDEDMEWSGNSSLFADLSISQLDGAADESSDSSLTDSGSISQSSLAVTELVGQRNPSSAKVLSECKHPEHRPVHMLDTDQPLDVRFQLKSSQGDGNECSAGFQINKEMPYIQPVKHPISCTLTSNPDKASMDKEDIRPLCPYDKKSSIPVDKSELEGLPFGSDNITKSRKIYGSIEHVGTNCLTILQKHGSFLCYSELKSKTELDLSTMDSKSQVLTSISSSPMKEDGFVNPQKEEMGQETEEGDVGELKIRYEDYQENKTEKTIVAQQEAHYKFFPSVILSNCLSRRKAGNKKPVDNQELSPSRRSKLKTSKKRLGMAGHRNKTKLSHDSTSTGTSNLTSSSLHSVTVETEELVDQPTVEAQSIGDEPMVIVKKEYDESRVNKPMEPASELLVSNSTIITASSEVPKDFKEQILSPDEDLAAKVTCTKPSALPGSKYSLRAKRKTVCDGEDGEHSGPTQSKISSSVKKRLKETNVAGGLHVKDQKKRKKEPPIIIKYIIINRFKGQKNMLVKISRMKSGEQSVQLTPDKLEQYNKLAPLKDFWPKVPESPAVEFPVIELKAKKTPKRKVKVNSTNKKTPQKGLNNTSKHWLKRGRGVKRAKGCQRGPVLPSLPPPRPCYCELTDDRDNDYKDVMVELGYLSDTSLSPAESTPPRCWSPSDPLMYSSSEQLINPLNDPCLSSAFHKPQKMSSTKGAQRRTPKPKKPPETKRKVRKSAAKPPETDKPQKENSKRCAATRWTKKVETKTGSPKTAGRQRRSRKKKTGEPEICDLSKDGSQLLFLENEPLPSEGSSQEVPPFQQPVDSEGISQAGSQPTPSSDSNSIAQIIKPKVEDCDTSIMEINQSLLGPSETKQQGCQTVVVKTEEESTPPLLSHASQASLEHTKDTKLPEVSPNSGPKNGETQPLPDTTSGLAVLKQLLQKRQQGQALPTQVVGTNSHATVVAKATALLSPTAKLPKSRKAPSTTPRKPRTPKSATPKDKKQEPRGKQNKKARISRSQPNPLPKQEGSFLDDCPLFLSDPEQDGCSCMEGSLSPELPHNYSFDINDISRTDFSSPYTGSQFVLTDKNLPVKFLSDISQEAVSAQTIGFEDLPQSQVSSQKGLEGDKSRPASPDLFDKFERRQSSSSLALLDSEKLKSRDWDGTSNKFSNRSPFQDFHCEREELLFSALDPVPPLALSSASLVEHEGSPTSDLLDGLDGLTSTTPSSSPQSSSSSLSQARASQLQRATGGGAHILKPLMSPPSREEILSTLPDLELSEATFQEPFCSDPSDAPGKPMEVGGRKLSVETRLVKELAEFSGELSQEGLRFWKMAFSAMTRPAAAIVSSPQDAEAAEELVSSSASNKKVILLPCRNPPSRECVQLWLEARRQYESLQNRRRDGIPSKMGQPAGSACPALKVEQGENQNRIRTQRRRNLNLSLNVTPVRNTGSQCGSTEQSPVSEDGSSGDKDEDPKSTSPDSPDLPPWQQSVQPSSPDTNRLSDLNRTPTERSPGIPNLQEGVGGANSPSSLHGSDVEDDGASPRLNCTPFSRKRRRFMEDQDPMCSTPISEGDSVSPRLQRRRSQADPLRRVLLTTQMKNQFAGLNVPKKEHSQIEGPSISNSYGFKVSMQNLQDAKALHEVQHLTLMAMELHARTRRDLEPDPEFDPICALFYCFSSDAPLPDADSTQLTGAIMVDKDHEPGGRGRRETAPLLVRSGVSGLQVTYASEEKMLFQELVGIMRRLDPDILLGYEVQMHSWGYLLQRAAVLGVDLCQQLSRVPGDSKENRFAAEKDEYGADTMTEIHIIGRVTLNLWRVMKSEVALNSYSFENVAFHVLHQRFPLFSHRTLSDWFDHNTNLYRWKMVDHYVSRVCSSMHLLQQNDIVGRTSELARLFGIQFLHVLTRGSQYRVESMMLRVAKPLNYIPVTPSVQQRAQQRAPQCIPLVMEPESRFYSNSVLVLDFQSLYPSIVIAYNYCFSTCLGHQESLGTPDEFKFGCTSLRVPPEMLYQLRNDINVSPSGIAFVKSTVRKGVLPRMLEEILNTRIMVKQSMKTYKQDKALMKLLDARQLGLKLIANVTFGYTSANYSGRMPSVEVGDSIVHKARETLERAIKQVNDTKKWGARVVYGDTDSMFVLLKGATKEQAFRIGNEIAEAVTATNPKPVKLKFEKVYLPCVLQTKKRYVGYMYESLDQKEPVFDAKGIETVRRDGCPAVSKILERSIKLLFETRDISQVKQFVQCQCLKVLDGRASMQDLTFAKEYRGSGSYRPGACVPALELTRRMLSYDRRLEPRVGERVPYVVVYGTPGVPLIQLVRRPLDVLQDPTLRLNATYYITKQILPPLARMFQLIGVDVFSWYQELPRVQKASCSAAAAGDEVGRKGTISQYFTTLHCPVCDELTQLGVCSQCRAEPQRVAVTLYQDMRQWESQQEQLLKICRSCSGGTERQVPCISLDCPVLYKLSRVNRQISKAPYLRQLMEQF</sequence>
<feature type="compositionally biased region" description="Basic and acidic residues" evidence="20">
    <location>
        <begin position="1230"/>
        <end position="1241"/>
    </location>
</feature>
<dbReference type="InterPro" id="IPR036397">
    <property type="entry name" value="RNaseH_sf"/>
</dbReference>
<dbReference type="Pfam" id="PF24065">
    <property type="entry name" value="REV3_N"/>
    <property type="match status" value="1"/>
</dbReference>
<evidence type="ECO:0000259" key="25">
    <source>
        <dbReference type="Pfam" id="PF24055"/>
    </source>
</evidence>
<dbReference type="InterPro" id="IPR017964">
    <property type="entry name" value="DNA-dir_DNA_pol_B_CS"/>
</dbReference>
<keyword evidence="11" id="KW-0239">DNA-directed DNA polymerase</keyword>
<evidence type="ECO:0000256" key="12">
    <source>
        <dbReference type="ARBA" id="ARBA00023004"/>
    </source>
</evidence>
<dbReference type="GO" id="GO:0003677">
    <property type="term" value="F:DNA binding"/>
    <property type="evidence" value="ECO:0007669"/>
    <property type="project" value="InterPro"/>
</dbReference>
<feature type="compositionally biased region" description="Low complexity" evidence="20">
    <location>
        <begin position="840"/>
        <end position="853"/>
    </location>
</feature>
<dbReference type="InterPro" id="IPR043502">
    <property type="entry name" value="DNA/RNA_pol_sf"/>
</dbReference>
<feature type="compositionally biased region" description="Polar residues" evidence="20">
    <location>
        <begin position="1927"/>
        <end position="1948"/>
    </location>
</feature>
<dbReference type="EC" id="2.7.7.7" evidence="4"/>
<dbReference type="GO" id="GO:0042276">
    <property type="term" value="P:error-prone translesion synthesis"/>
    <property type="evidence" value="ECO:0000318"/>
    <property type="project" value="GO_Central"/>
</dbReference>
<feature type="region of interest" description="Disordered" evidence="20">
    <location>
        <begin position="726"/>
        <end position="754"/>
    </location>
</feature>
<dbReference type="InParanoid" id="H2MJZ2"/>
<dbReference type="Gene3D" id="3.30.420.10">
    <property type="entry name" value="Ribonuclease H-like superfamily/Ribonuclease H"/>
    <property type="match status" value="1"/>
</dbReference>
<evidence type="ECO:0000256" key="17">
    <source>
        <dbReference type="ARBA" id="ARBA00059263"/>
    </source>
</evidence>
<feature type="compositionally biased region" description="Polar residues" evidence="20">
    <location>
        <begin position="438"/>
        <end position="457"/>
    </location>
</feature>
<dbReference type="GO" id="GO:0005634">
    <property type="term" value="C:nucleus"/>
    <property type="evidence" value="ECO:0000318"/>
    <property type="project" value="GO_Central"/>
</dbReference>
<dbReference type="InterPro" id="IPR025687">
    <property type="entry name" value="Znf-C4pol"/>
</dbReference>
<dbReference type="GeneTree" id="ENSGT00940000156226"/>
<feature type="compositionally biased region" description="Basic residues" evidence="20">
    <location>
        <begin position="814"/>
        <end position="835"/>
    </location>
</feature>
<dbReference type="Gene3D" id="3.90.1600.10">
    <property type="entry name" value="Palm domain of DNA polymerase"/>
    <property type="match status" value="1"/>
</dbReference>
<dbReference type="InterPro" id="IPR056447">
    <property type="entry name" value="REV3_N"/>
</dbReference>
<evidence type="ECO:0000256" key="14">
    <source>
        <dbReference type="ARBA" id="ARBA00023204"/>
    </source>
</evidence>
<feature type="region of interest" description="Disordered" evidence="20">
    <location>
        <begin position="798"/>
        <end position="853"/>
    </location>
</feature>
<evidence type="ECO:0000256" key="8">
    <source>
        <dbReference type="ARBA" id="ARBA00022723"/>
    </source>
</evidence>
<keyword evidence="6" id="KW-0808">Transferase</keyword>
<comment type="subunit">
    <text evidence="18">Heterodimer with MAD2L2. This dimer forms the minimal DNA polymerase zeta complex (Pol-zeta2), with REV3L bearing DNA polymerase catalytic activity, although its activity is very low in this context. Component of the tetrameric Pol-zeta complex (Pol-zeta4), which consists of REV3L, MAD2L2, POLD2 and POLD3; Pol-zeta4 is the fully active form of DNA polymerase zeta.</text>
</comment>
<evidence type="ECO:0000313" key="27">
    <source>
        <dbReference type="Ensembl" id="ENSORLP00000018995.2"/>
    </source>
</evidence>
<evidence type="ECO:0000256" key="2">
    <source>
        <dbReference type="ARBA" id="ARBA00004123"/>
    </source>
</evidence>
<feature type="compositionally biased region" description="Polar residues" evidence="20">
    <location>
        <begin position="1402"/>
        <end position="1421"/>
    </location>
</feature>
<comment type="catalytic activity">
    <reaction evidence="16">
        <text>DNA(n) + a 2'-deoxyribonucleoside 5'-triphosphate = DNA(n+1) + diphosphate</text>
        <dbReference type="Rhea" id="RHEA:22508"/>
        <dbReference type="Rhea" id="RHEA-COMP:17339"/>
        <dbReference type="Rhea" id="RHEA-COMP:17340"/>
        <dbReference type="ChEBI" id="CHEBI:33019"/>
        <dbReference type="ChEBI" id="CHEBI:61560"/>
        <dbReference type="ChEBI" id="CHEBI:173112"/>
        <dbReference type="EC" id="2.7.7.7"/>
    </reaction>
</comment>
<evidence type="ECO:0000256" key="6">
    <source>
        <dbReference type="ARBA" id="ARBA00022679"/>
    </source>
</evidence>
<dbReference type="FunFam" id="1.10.132.60:FF:000005">
    <property type="entry name" value="Putative DNA polymerase zeta catalytic subunit"/>
    <property type="match status" value="1"/>
</dbReference>
<dbReference type="CDD" id="cd05778">
    <property type="entry name" value="DNA_polB_zeta_exo"/>
    <property type="match status" value="1"/>
</dbReference>
<dbReference type="FunFam" id="3.30.420.10:FF:000024">
    <property type="entry name" value="DNA polymerase zeta catalytic subunit"/>
    <property type="match status" value="1"/>
</dbReference>
<gene>
    <name evidence="27" type="primary">REV3L</name>
    <name evidence="27" type="synonym">rev3l</name>
</gene>
<feature type="region of interest" description="Disordered" evidence="20">
    <location>
        <begin position="957"/>
        <end position="976"/>
    </location>
</feature>
<dbReference type="RefSeq" id="XP_004083662.1">
    <property type="nucleotide sequence ID" value="XM_004083614.4"/>
</dbReference>
<evidence type="ECO:0000256" key="1">
    <source>
        <dbReference type="ARBA" id="ARBA00001966"/>
    </source>
</evidence>
<reference evidence="27" key="3">
    <citation type="submission" date="2025-09" db="UniProtKB">
        <authorList>
            <consortium name="Ensembl"/>
        </authorList>
    </citation>
    <scope>IDENTIFICATION</scope>
    <source>
        <strain evidence="27">Hd-rR</strain>
    </source>
</reference>
<dbReference type="Pfam" id="PF14260">
    <property type="entry name" value="zf-C4pol"/>
    <property type="match status" value="1"/>
</dbReference>
<dbReference type="STRING" id="8090.ENSORLP00000018995"/>
<dbReference type="GO" id="GO:0003887">
    <property type="term" value="F:DNA-directed DNA polymerase activity"/>
    <property type="evidence" value="ECO:0000318"/>
    <property type="project" value="GO_Central"/>
</dbReference>
<evidence type="ECO:0000256" key="13">
    <source>
        <dbReference type="ARBA" id="ARBA00023014"/>
    </source>
</evidence>
<comment type="function">
    <text evidence="17">Catalytic subunit of the DNA polymerase zeta complex, an error-prone polymerase specialized in translesion DNA synthesis (TLS). Lacks an intrinsic 3'-5' exonuclease activity and thus has no proofreading function.</text>
</comment>
<dbReference type="Pfam" id="PF03104">
    <property type="entry name" value="DNA_pol_B_exo1"/>
    <property type="match status" value="1"/>
</dbReference>
<evidence type="ECO:0000256" key="19">
    <source>
        <dbReference type="ARBA" id="ARBA00075683"/>
    </source>
</evidence>
<dbReference type="PRINTS" id="PR00106">
    <property type="entry name" value="DNAPOLB"/>
</dbReference>
<dbReference type="eggNOG" id="KOG0968">
    <property type="taxonomic scope" value="Eukaryota"/>
</dbReference>
<evidence type="ECO:0000256" key="3">
    <source>
        <dbReference type="ARBA" id="ARBA00005755"/>
    </source>
</evidence>